<dbReference type="InParanoid" id="A0A1E7EXB2"/>
<accession>A0A1E7EXB2</accession>
<evidence type="ECO:0000256" key="1">
    <source>
        <dbReference type="SAM" id="Phobius"/>
    </source>
</evidence>
<dbReference type="EMBL" id="KV784370">
    <property type="protein sequence ID" value="OEU10680.1"/>
    <property type="molecule type" value="Genomic_DNA"/>
</dbReference>
<organism evidence="2 3">
    <name type="scientific">Fragilariopsis cylindrus CCMP1102</name>
    <dbReference type="NCBI Taxonomy" id="635003"/>
    <lineage>
        <taxon>Eukaryota</taxon>
        <taxon>Sar</taxon>
        <taxon>Stramenopiles</taxon>
        <taxon>Ochrophyta</taxon>
        <taxon>Bacillariophyta</taxon>
        <taxon>Bacillariophyceae</taxon>
        <taxon>Bacillariophycidae</taxon>
        <taxon>Bacillariales</taxon>
        <taxon>Bacillariaceae</taxon>
        <taxon>Fragilariopsis</taxon>
    </lineage>
</organism>
<protein>
    <submittedName>
        <fullName evidence="2">Uncharacterized protein</fullName>
    </submittedName>
</protein>
<dbReference type="Proteomes" id="UP000095751">
    <property type="component" value="Unassembled WGS sequence"/>
</dbReference>
<dbReference type="AlphaFoldDB" id="A0A1E7EXB2"/>
<evidence type="ECO:0000313" key="3">
    <source>
        <dbReference type="Proteomes" id="UP000095751"/>
    </source>
</evidence>
<reference evidence="2 3" key="1">
    <citation type="submission" date="2016-09" db="EMBL/GenBank/DDBJ databases">
        <title>Extensive genetic diversity and differential bi-allelic expression allows diatom success in the polar Southern Ocean.</title>
        <authorList>
            <consortium name="DOE Joint Genome Institute"/>
            <person name="Mock T."/>
            <person name="Otillar R.P."/>
            <person name="Strauss J."/>
            <person name="Dupont C."/>
            <person name="Frickenhaus S."/>
            <person name="Maumus F."/>
            <person name="Mcmullan M."/>
            <person name="Sanges R."/>
            <person name="Schmutz J."/>
            <person name="Toseland A."/>
            <person name="Valas R."/>
            <person name="Veluchamy A."/>
            <person name="Ward B.J."/>
            <person name="Allen A."/>
            <person name="Barry K."/>
            <person name="Falciatore A."/>
            <person name="Ferrante M."/>
            <person name="Fortunato A.E."/>
            <person name="Gloeckner G."/>
            <person name="Gruber A."/>
            <person name="Hipkin R."/>
            <person name="Janech M."/>
            <person name="Kroth P."/>
            <person name="Leese F."/>
            <person name="Lindquist E."/>
            <person name="Lyon B.R."/>
            <person name="Martin J."/>
            <person name="Mayer C."/>
            <person name="Parker M."/>
            <person name="Quesneville H."/>
            <person name="Raymond J."/>
            <person name="Uhlig C."/>
            <person name="Valentin K.U."/>
            <person name="Worden A.Z."/>
            <person name="Armbrust E.V."/>
            <person name="Bowler C."/>
            <person name="Green B."/>
            <person name="Moulton V."/>
            <person name="Van Oosterhout C."/>
            <person name="Grigoriev I."/>
        </authorList>
    </citation>
    <scope>NUCLEOTIDE SEQUENCE [LARGE SCALE GENOMIC DNA]</scope>
    <source>
        <strain evidence="2 3">CCMP1102</strain>
    </source>
</reference>
<gene>
    <name evidence="2" type="ORF">FRACYDRAFT_270955</name>
</gene>
<keyword evidence="1" id="KW-0812">Transmembrane</keyword>
<keyword evidence="1" id="KW-1133">Transmembrane helix</keyword>
<keyword evidence="1" id="KW-0472">Membrane</keyword>
<feature type="transmembrane region" description="Helical" evidence="1">
    <location>
        <begin position="138"/>
        <end position="165"/>
    </location>
</feature>
<feature type="non-terminal residue" evidence="2">
    <location>
        <position position="176"/>
    </location>
</feature>
<name>A0A1E7EXB2_9STRA</name>
<dbReference type="KEGG" id="fcy:FRACYDRAFT_270955"/>
<keyword evidence="3" id="KW-1185">Reference proteome</keyword>
<proteinExistence type="predicted"/>
<evidence type="ECO:0000313" key="2">
    <source>
        <dbReference type="EMBL" id="OEU10680.1"/>
    </source>
</evidence>
<feature type="transmembrane region" description="Helical" evidence="1">
    <location>
        <begin position="85"/>
        <end position="104"/>
    </location>
</feature>
<sequence length="176" mass="20165">MNAFGKVHPLFLNFITLFSTSSSLTNPILNNFEKLIQLSILIKIIIKMIATIKNSHSQQLRLLSSQGACWVEEAVVGLVPTLDEMILILVLQCLFLILSFVPLTQSLTQQLTLPYIVCYDNPLFSIEFYYFINTYYQLILYACHHCCFIWGLRFVSCVWDSFLLISPPRPTSKSTT</sequence>